<name>A0ABD3DLK8_9LAMI</name>
<keyword evidence="2 5" id="KW-0812">Transmembrane</keyword>
<feature type="transmembrane region" description="Helical" evidence="5">
    <location>
        <begin position="197"/>
        <end position="218"/>
    </location>
</feature>
<comment type="similarity">
    <text evidence="5">Belongs to the BI1 family.</text>
</comment>
<reference evidence="7" key="1">
    <citation type="journal article" date="2024" name="IScience">
        <title>Strigolactones Initiate the Formation of Haustorium-like Structures in Castilleja.</title>
        <authorList>
            <person name="Buerger M."/>
            <person name="Peterson D."/>
            <person name="Chory J."/>
        </authorList>
    </citation>
    <scope>NUCLEOTIDE SEQUENCE [LARGE SCALE GENOMIC DNA]</scope>
</reference>
<dbReference type="Pfam" id="PF01027">
    <property type="entry name" value="Bax1-I"/>
    <property type="match status" value="1"/>
</dbReference>
<evidence type="ECO:0000256" key="3">
    <source>
        <dbReference type="ARBA" id="ARBA00022989"/>
    </source>
</evidence>
<feature type="transmembrane region" description="Helical" evidence="5">
    <location>
        <begin position="22"/>
        <end position="43"/>
    </location>
</feature>
<dbReference type="EMBL" id="JAVIJP010000016">
    <property type="protein sequence ID" value="KAL3642032.1"/>
    <property type="molecule type" value="Genomic_DNA"/>
</dbReference>
<feature type="transmembrane region" description="Helical" evidence="5">
    <location>
        <begin position="140"/>
        <end position="159"/>
    </location>
</feature>
<dbReference type="PANTHER" id="PTHR23291:SF121">
    <property type="entry name" value="BI1-LIKE PROTEIN"/>
    <property type="match status" value="1"/>
</dbReference>
<accession>A0ABD3DLK8</accession>
<protein>
    <submittedName>
        <fullName evidence="6">Uncharacterized protein</fullName>
    </submittedName>
</protein>
<dbReference type="GO" id="GO:0016020">
    <property type="term" value="C:membrane"/>
    <property type="evidence" value="ECO:0007669"/>
    <property type="project" value="UniProtKB-SubCell"/>
</dbReference>
<evidence type="ECO:0000256" key="1">
    <source>
        <dbReference type="ARBA" id="ARBA00004141"/>
    </source>
</evidence>
<evidence type="ECO:0000313" key="7">
    <source>
        <dbReference type="Proteomes" id="UP001632038"/>
    </source>
</evidence>
<organism evidence="6 7">
    <name type="scientific">Castilleja foliolosa</name>
    <dbReference type="NCBI Taxonomy" id="1961234"/>
    <lineage>
        <taxon>Eukaryota</taxon>
        <taxon>Viridiplantae</taxon>
        <taxon>Streptophyta</taxon>
        <taxon>Embryophyta</taxon>
        <taxon>Tracheophyta</taxon>
        <taxon>Spermatophyta</taxon>
        <taxon>Magnoliopsida</taxon>
        <taxon>eudicotyledons</taxon>
        <taxon>Gunneridae</taxon>
        <taxon>Pentapetalae</taxon>
        <taxon>asterids</taxon>
        <taxon>lamiids</taxon>
        <taxon>Lamiales</taxon>
        <taxon>Orobanchaceae</taxon>
        <taxon>Pedicularideae</taxon>
        <taxon>Castillejinae</taxon>
        <taxon>Castilleja</taxon>
    </lineage>
</organism>
<feature type="transmembrane region" description="Helical" evidence="5">
    <location>
        <begin position="55"/>
        <end position="73"/>
    </location>
</feature>
<keyword evidence="4 5" id="KW-0472">Membrane</keyword>
<comment type="caution">
    <text evidence="6">The sequence shown here is derived from an EMBL/GenBank/DDBJ whole genome shotgun (WGS) entry which is preliminary data.</text>
</comment>
<dbReference type="PANTHER" id="PTHR23291">
    <property type="entry name" value="BAX INHIBITOR-RELATED"/>
    <property type="match status" value="1"/>
</dbReference>
<comment type="subcellular location">
    <subcellularLocation>
        <location evidence="1">Membrane</location>
        <topology evidence="1">Multi-pass membrane protein</topology>
    </subcellularLocation>
</comment>
<dbReference type="InterPro" id="IPR006214">
    <property type="entry name" value="Bax_inhibitor_1-related"/>
</dbReference>
<evidence type="ECO:0000313" key="6">
    <source>
        <dbReference type="EMBL" id="KAL3642032.1"/>
    </source>
</evidence>
<evidence type="ECO:0000256" key="2">
    <source>
        <dbReference type="ARBA" id="ARBA00022692"/>
    </source>
</evidence>
<proteinExistence type="inferred from homology"/>
<gene>
    <name evidence="6" type="ORF">CASFOL_012847</name>
</gene>
<dbReference type="Proteomes" id="UP001632038">
    <property type="component" value="Unassembled WGS sequence"/>
</dbReference>
<feature type="transmembrane region" description="Helical" evidence="5">
    <location>
        <begin position="166"/>
        <end position="185"/>
    </location>
</feature>
<evidence type="ECO:0000256" key="4">
    <source>
        <dbReference type="ARBA" id="ARBA00023136"/>
    </source>
</evidence>
<evidence type="ECO:0000256" key="5">
    <source>
        <dbReference type="RuleBase" id="RU004379"/>
    </source>
</evidence>
<dbReference type="AlphaFoldDB" id="A0ABD3DLK8"/>
<keyword evidence="7" id="KW-1185">Reference proteome</keyword>
<keyword evidence="3 5" id="KW-1133">Transmembrane helix</keyword>
<feature type="transmembrane region" description="Helical" evidence="5">
    <location>
        <begin position="79"/>
        <end position="99"/>
    </location>
</feature>
<sequence>MAAIPENKNKGDIETGNNNGQLYPGMLLITFGVCLAMSLTHPVREFMSTSTGSHLLLATYPITFIFLILTLIFRQRHPYNYVLLFIYTLSISFMVGAVSSQLKGRIVLLAAGLTLLLMIGLTLFTFVAAKRGRDFSQLGPFLFCALLLLIAVGVIMIFFPMGKIMHHVYCSIGALVFCGFIIFDTDNLIKRFNYDQYIEATISIFLDLLNLFLSILGLC</sequence>
<feature type="transmembrane region" description="Helical" evidence="5">
    <location>
        <begin position="106"/>
        <end position="128"/>
    </location>
</feature>